<feature type="region of interest" description="Disordered" evidence="1">
    <location>
        <begin position="122"/>
        <end position="225"/>
    </location>
</feature>
<accession>A0A183NFV4</accession>
<evidence type="ECO:0000313" key="3">
    <source>
        <dbReference type="Proteomes" id="UP000269396"/>
    </source>
</evidence>
<proteinExistence type="predicted"/>
<feature type="compositionally biased region" description="Polar residues" evidence="1">
    <location>
        <begin position="196"/>
        <end position="225"/>
    </location>
</feature>
<feature type="region of interest" description="Disordered" evidence="1">
    <location>
        <begin position="92"/>
        <end position="111"/>
    </location>
</feature>
<evidence type="ECO:0000256" key="1">
    <source>
        <dbReference type="SAM" id="MobiDB-lite"/>
    </source>
</evidence>
<organism evidence="2 3">
    <name type="scientific">Schistosoma mattheei</name>
    <dbReference type="NCBI Taxonomy" id="31246"/>
    <lineage>
        <taxon>Eukaryota</taxon>
        <taxon>Metazoa</taxon>
        <taxon>Spiralia</taxon>
        <taxon>Lophotrochozoa</taxon>
        <taxon>Platyhelminthes</taxon>
        <taxon>Trematoda</taxon>
        <taxon>Digenea</taxon>
        <taxon>Strigeidida</taxon>
        <taxon>Schistosomatoidea</taxon>
        <taxon>Schistosomatidae</taxon>
        <taxon>Schistosoma</taxon>
    </lineage>
</organism>
<dbReference type="Proteomes" id="UP000269396">
    <property type="component" value="Unassembled WGS sequence"/>
</dbReference>
<dbReference type="AlphaFoldDB" id="A0A183NFV4"/>
<feature type="compositionally biased region" description="Polar residues" evidence="1">
    <location>
        <begin position="66"/>
        <end position="80"/>
    </location>
</feature>
<sequence>MIFNGNFNNNNNNTSRIPSVSSPIQTTTLSSTKSSNTTTSSSLSSNNHCYPQHHLPNQRPIPSRLPSASKSNLRSNGDNNFEANSVCLSTETGSINPKTTNSENQISSQAVVRSGRFKNALSNLRRSNGGSGSGSHVSKSNARTLLNTPSNSSTLNNSNNNNKLNSISQMTDSQRRTTTTTNATTSRQLEMCKANPTRSQLQKLKPSSNSNLSTGGDSSGNMGHH</sequence>
<reference evidence="2 3" key="1">
    <citation type="submission" date="2018-11" db="EMBL/GenBank/DDBJ databases">
        <authorList>
            <consortium name="Pathogen Informatics"/>
        </authorList>
    </citation>
    <scope>NUCLEOTIDE SEQUENCE [LARGE SCALE GENOMIC DNA]</scope>
    <source>
        <strain>Denwood</strain>
        <strain evidence="3">Zambia</strain>
    </source>
</reference>
<feature type="compositionally biased region" description="Low complexity" evidence="1">
    <location>
        <begin position="26"/>
        <end position="47"/>
    </location>
</feature>
<keyword evidence="3" id="KW-1185">Reference proteome</keyword>
<gene>
    <name evidence="2" type="ORF">SMTD_LOCUS990</name>
</gene>
<feature type="compositionally biased region" description="Low complexity" evidence="1">
    <location>
        <begin position="1"/>
        <end position="13"/>
    </location>
</feature>
<protein>
    <submittedName>
        <fullName evidence="2">Uncharacterized protein</fullName>
    </submittedName>
</protein>
<dbReference type="STRING" id="31246.A0A183NFV4"/>
<name>A0A183NFV4_9TREM</name>
<feature type="region of interest" description="Disordered" evidence="1">
    <location>
        <begin position="1"/>
        <end position="80"/>
    </location>
</feature>
<evidence type="ECO:0000313" key="2">
    <source>
        <dbReference type="EMBL" id="VDO74588.1"/>
    </source>
</evidence>
<feature type="compositionally biased region" description="Low complexity" evidence="1">
    <location>
        <begin position="144"/>
        <end position="188"/>
    </location>
</feature>
<feature type="compositionally biased region" description="Polar residues" evidence="1">
    <location>
        <begin position="14"/>
        <end position="25"/>
    </location>
</feature>
<dbReference type="EMBL" id="UZAL01001014">
    <property type="protein sequence ID" value="VDO74588.1"/>
    <property type="molecule type" value="Genomic_DNA"/>
</dbReference>